<keyword evidence="3" id="KW-1185">Reference proteome</keyword>
<dbReference type="InterPro" id="IPR032675">
    <property type="entry name" value="LRR_dom_sf"/>
</dbReference>
<evidence type="ECO:0008006" key="4">
    <source>
        <dbReference type="Google" id="ProtNLM"/>
    </source>
</evidence>
<feature type="coiled-coil region" evidence="1">
    <location>
        <begin position="27"/>
        <end position="54"/>
    </location>
</feature>
<evidence type="ECO:0000313" key="2">
    <source>
        <dbReference type="EMBL" id="KAK7001324.1"/>
    </source>
</evidence>
<name>A0AAW0A543_9AGAR</name>
<keyword evidence="1" id="KW-0175">Coiled coil</keyword>
<dbReference type="Gene3D" id="3.80.10.10">
    <property type="entry name" value="Ribonuclease Inhibitor"/>
    <property type="match status" value="1"/>
</dbReference>
<proteinExistence type="predicted"/>
<dbReference type="PANTHER" id="PTHR38926">
    <property type="entry name" value="F-BOX DOMAIN CONTAINING PROTEIN, EXPRESSED"/>
    <property type="match status" value="1"/>
</dbReference>
<dbReference type="PANTHER" id="PTHR38926:SF5">
    <property type="entry name" value="F-BOX AND LEUCINE-RICH REPEAT PROTEIN 6"/>
    <property type="match status" value="1"/>
</dbReference>
<reference evidence="2 3" key="1">
    <citation type="journal article" date="2024" name="J Genomics">
        <title>Draft genome sequencing and assembly of Favolaschia claudopus CIRM-BRFM 2984 isolated from oak limbs.</title>
        <authorList>
            <person name="Navarro D."/>
            <person name="Drula E."/>
            <person name="Chaduli D."/>
            <person name="Cazenave R."/>
            <person name="Ahrendt S."/>
            <person name="Wang J."/>
            <person name="Lipzen A."/>
            <person name="Daum C."/>
            <person name="Barry K."/>
            <person name="Grigoriev I.V."/>
            <person name="Favel A."/>
            <person name="Rosso M.N."/>
            <person name="Martin F."/>
        </authorList>
    </citation>
    <scope>NUCLEOTIDE SEQUENCE [LARGE SCALE GENOMIC DNA]</scope>
    <source>
        <strain evidence="2 3">CIRM-BRFM 2984</strain>
    </source>
</reference>
<sequence>MHSPFADRFDTNYVPTDEEISQIQVDLVSHRDQLAKLDARIRELSEQRDKVKAYINAHKALISHPRRLPGDILEAIFLACLPTSRNAVMSAQEAPLLLCRICSAWRTAALSMPRLWASLHVSVDFVLAESSRLAAVDQWLRRAAACPISLSVWDTWRLTDLNVTTSALGTCLAAYSAGWRHIELTNLSFGIAQGLTELSEVPRRLESFKLVGNISLVSTVNLLDGPSLRSVSLQSEGNLRVVLKLSVAWQQLTHLTLKCFDSREDAFSVGDTIIMLGRCSQLVSFCVYLGNTQPPPESLSAALPFLNTLRVDGFSYLPVEFLTHILDRVSMPQLRHLHTPSVFGSQHEDGVFPLLSMAGKLPFLEDLTLNLASLTPQSLLETLQAFPTITHLSVAARVSSWGPQHPSCGTIRLLEVLTDTSICPQMHVLEIINSIDLSKTTLDAFLQARVKMQCAGRLRRLSITSQPADSWNHPNIPDLSLTDIQSYLAQGLDISLVLSGNPALSLPGPRTGLAPDNP</sequence>
<accession>A0AAW0A543</accession>
<evidence type="ECO:0000313" key="3">
    <source>
        <dbReference type="Proteomes" id="UP001362999"/>
    </source>
</evidence>
<protein>
    <recommendedName>
        <fullName evidence="4">F-box domain-containing protein</fullName>
    </recommendedName>
</protein>
<gene>
    <name evidence="2" type="ORF">R3P38DRAFT_1791476</name>
</gene>
<dbReference type="EMBL" id="JAWWNJ010000083">
    <property type="protein sequence ID" value="KAK7001324.1"/>
    <property type="molecule type" value="Genomic_DNA"/>
</dbReference>
<dbReference type="Proteomes" id="UP001362999">
    <property type="component" value="Unassembled WGS sequence"/>
</dbReference>
<evidence type="ECO:0000256" key="1">
    <source>
        <dbReference type="SAM" id="Coils"/>
    </source>
</evidence>
<organism evidence="2 3">
    <name type="scientific">Favolaschia claudopus</name>
    <dbReference type="NCBI Taxonomy" id="2862362"/>
    <lineage>
        <taxon>Eukaryota</taxon>
        <taxon>Fungi</taxon>
        <taxon>Dikarya</taxon>
        <taxon>Basidiomycota</taxon>
        <taxon>Agaricomycotina</taxon>
        <taxon>Agaricomycetes</taxon>
        <taxon>Agaricomycetidae</taxon>
        <taxon>Agaricales</taxon>
        <taxon>Marasmiineae</taxon>
        <taxon>Mycenaceae</taxon>
        <taxon>Favolaschia</taxon>
    </lineage>
</organism>
<comment type="caution">
    <text evidence="2">The sequence shown here is derived from an EMBL/GenBank/DDBJ whole genome shotgun (WGS) entry which is preliminary data.</text>
</comment>
<dbReference type="AlphaFoldDB" id="A0AAW0A543"/>